<comment type="cofactor">
    <cofactor evidence="2">
        <name>Ca(2+)</name>
        <dbReference type="ChEBI" id="CHEBI:29108"/>
    </cofactor>
</comment>
<dbReference type="Gene3D" id="3.90.199.10">
    <property type="entry name" value="Topoisomerase II, domain 5"/>
    <property type="match status" value="1"/>
</dbReference>
<dbReference type="PRINTS" id="PR00418">
    <property type="entry name" value="TPI2FAMILY"/>
</dbReference>
<dbReference type="EMBL" id="JARYMX010000003">
    <property type="protein sequence ID" value="KAJ9558266.1"/>
    <property type="molecule type" value="Genomic_DNA"/>
</dbReference>
<dbReference type="Proteomes" id="UP001172457">
    <property type="component" value="Chromosome 3"/>
</dbReference>
<dbReference type="InterPro" id="IPR013757">
    <property type="entry name" value="Topo_IIA_A_a_sf"/>
</dbReference>
<dbReference type="PANTHER" id="PTHR10169">
    <property type="entry name" value="DNA TOPOISOMERASE/GYRASE"/>
    <property type="match status" value="1"/>
</dbReference>
<dbReference type="InterPro" id="IPR002205">
    <property type="entry name" value="Topo_IIA_dom_A"/>
</dbReference>
<dbReference type="Gene3D" id="1.10.268.10">
    <property type="entry name" value="Topoisomerase, domain 3"/>
    <property type="match status" value="1"/>
</dbReference>
<keyword evidence="5" id="KW-0479">Metal-binding</keyword>
<feature type="active site" description="O-(5'-phospho-DNA)-tyrosine intermediate" evidence="12">
    <location>
        <position position="698"/>
    </location>
</feature>
<dbReference type="GO" id="GO:0000819">
    <property type="term" value="P:sister chromatid segregation"/>
    <property type="evidence" value="ECO:0007669"/>
    <property type="project" value="TreeGrafter"/>
</dbReference>
<dbReference type="SUPFAM" id="SSF56719">
    <property type="entry name" value="Type II DNA topoisomerase"/>
    <property type="match status" value="1"/>
</dbReference>
<dbReference type="Pfam" id="PF00521">
    <property type="entry name" value="DNA_topoisoIV"/>
    <property type="match status" value="1"/>
</dbReference>
<comment type="subunit">
    <text evidence="13">Homodimer.</text>
</comment>
<keyword evidence="7 13" id="KW-0067">ATP-binding</keyword>
<dbReference type="AlphaFoldDB" id="A0AA38TMU4"/>
<dbReference type="SUPFAM" id="SSF54211">
    <property type="entry name" value="Ribosomal protein S5 domain 2-like"/>
    <property type="match status" value="1"/>
</dbReference>
<accession>A0AA38TMU4</accession>
<feature type="compositionally biased region" description="Basic and acidic residues" evidence="14">
    <location>
        <begin position="1086"/>
        <end position="1106"/>
    </location>
</feature>
<dbReference type="GO" id="GO:0006265">
    <property type="term" value="P:DNA topological change"/>
    <property type="evidence" value="ECO:0007669"/>
    <property type="project" value="UniProtKB-UniRule"/>
</dbReference>
<evidence type="ECO:0000256" key="5">
    <source>
        <dbReference type="ARBA" id="ARBA00022723"/>
    </source>
</evidence>
<evidence type="ECO:0000256" key="1">
    <source>
        <dbReference type="ARBA" id="ARBA00000185"/>
    </source>
</evidence>
<keyword evidence="10 12" id="KW-0238">DNA-binding</keyword>
<dbReference type="SMART" id="SM00433">
    <property type="entry name" value="TOP2c"/>
    <property type="match status" value="1"/>
</dbReference>
<dbReference type="InterPro" id="IPR020568">
    <property type="entry name" value="Ribosomal_Su5_D2-typ_SF"/>
</dbReference>
<dbReference type="InterPro" id="IPR001241">
    <property type="entry name" value="Topo_IIA"/>
</dbReference>
<comment type="catalytic activity">
    <reaction evidence="1 12 13">
        <text>ATP-dependent breakage, passage and rejoining of double-stranded DNA.</text>
        <dbReference type="EC" id="5.6.2.2"/>
    </reaction>
</comment>
<name>A0AA38TMU4_9ASTR</name>
<keyword evidence="18" id="KW-1185">Reference proteome</keyword>
<dbReference type="InterPro" id="IPR018522">
    <property type="entry name" value="TopoIIA_CS"/>
</dbReference>
<dbReference type="SUPFAM" id="SSF55874">
    <property type="entry name" value="ATPase domain of HSP90 chaperone/DNA topoisomerase II/histidine kinase"/>
    <property type="match status" value="1"/>
</dbReference>
<dbReference type="PANTHER" id="PTHR10169:SF38">
    <property type="entry name" value="DNA TOPOISOMERASE 2"/>
    <property type="match status" value="1"/>
</dbReference>
<dbReference type="CDD" id="cd03365">
    <property type="entry name" value="TOPRIM_TopoIIA"/>
    <property type="match status" value="1"/>
</dbReference>
<dbReference type="InterPro" id="IPR014721">
    <property type="entry name" value="Ribsml_uS5_D2-typ_fold_subgr"/>
</dbReference>
<dbReference type="FunFam" id="3.90.199.10:FF:000002">
    <property type="entry name" value="DNA topoisomerase 2"/>
    <property type="match status" value="1"/>
</dbReference>
<dbReference type="Gene3D" id="3.30.230.10">
    <property type="match status" value="1"/>
</dbReference>
<dbReference type="GO" id="GO:0000712">
    <property type="term" value="P:resolution of meiotic recombination intermediates"/>
    <property type="evidence" value="ECO:0007669"/>
    <property type="project" value="TreeGrafter"/>
</dbReference>
<feature type="domain" description="Toprim" evidence="15">
    <location>
        <begin position="359"/>
        <end position="473"/>
    </location>
</feature>
<comment type="cofactor">
    <cofactor evidence="3">
        <name>Mg(2+)</name>
        <dbReference type="ChEBI" id="CHEBI:18420"/>
    </cofactor>
</comment>
<dbReference type="Pfam" id="PF01751">
    <property type="entry name" value="Toprim"/>
    <property type="match status" value="1"/>
</dbReference>
<comment type="similarity">
    <text evidence="4 13">Belongs to the type II topoisomerase family.</text>
</comment>
<dbReference type="Pfam" id="PF00204">
    <property type="entry name" value="DNA_gyraseB"/>
    <property type="match status" value="1"/>
</dbReference>
<dbReference type="InterPro" id="IPR006171">
    <property type="entry name" value="TOPRIM_dom"/>
</dbReference>
<feature type="region of interest" description="Disordered" evidence="14">
    <location>
        <begin position="1084"/>
        <end position="1173"/>
    </location>
</feature>
<dbReference type="GO" id="GO:0003918">
    <property type="term" value="F:DNA topoisomerase type II (double strand cut, ATP-hydrolyzing) activity"/>
    <property type="evidence" value="ECO:0007669"/>
    <property type="project" value="UniProtKB-UniRule"/>
</dbReference>
<organism evidence="17 18">
    <name type="scientific">Centaurea solstitialis</name>
    <name type="common">yellow star-thistle</name>
    <dbReference type="NCBI Taxonomy" id="347529"/>
    <lineage>
        <taxon>Eukaryota</taxon>
        <taxon>Viridiplantae</taxon>
        <taxon>Streptophyta</taxon>
        <taxon>Embryophyta</taxon>
        <taxon>Tracheophyta</taxon>
        <taxon>Spermatophyta</taxon>
        <taxon>Magnoliopsida</taxon>
        <taxon>eudicotyledons</taxon>
        <taxon>Gunneridae</taxon>
        <taxon>Pentapetalae</taxon>
        <taxon>asterids</taxon>
        <taxon>campanulids</taxon>
        <taxon>Asterales</taxon>
        <taxon>Asteraceae</taxon>
        <taxon>Carduoideae</taxon>
        <taxon>Cardueae</taxon>
        <taxon>Centaureinae</taxon>
        <taxon>Centaurea</taxon>
    </lineage>
</organism>
<dbReference type="FunFam" id="3.40.50.670:FF:000001">
    <property type="entry name" value="DNA topoisomerase 2"/>
    <property type="match status" value="2"/>
</dbReference>
<dbReference type="Gene3D" id="3.40.50.670">
    <property type="match status" value="1"/>
</dbReference>
<dbReference type="EC" id="5.6.2.2" evidence="13"/>
<feature type="compositionally biased region" description="Low complexity" evidence="14">
    <location>
        <begin position="1126"/>
        <end position="1164"/>
    </location>
</feature>
<dbReference type="PRINTS" id="PR01158">
    <property type="entry name" value="TOPISMRASEII"/>
</dbReference>
<keyword evidence="11 12" id="KW-0413">Isomerase</keyword>
<protein>
    <recommendedName>
        <fullName evidence="13">DNA topoisomerase 2</fullName>
        <ecNumber evidence="13">5.6.2.2</ecNumber>
    </recommendedName>
</protein>
<evidence type="ECO:0000313" key="17">
    <source>
        <dbReference type="EMBL" id="KAJ9558266.1"/>
    </source>
</evidence>
<evidence type="ECO:0000256" key="8">
    <source>
        <dbReference type="ARBA" id="ARBA00022842"/>
    </source>
</evidence>
<dbReference type="InterPro" id="IPR013760">
    <property type="entry name" value="Topo_IIA-like_dom_sf"/>
</dbReference>
<dbReference type="GO" id="GO:0005634">
    <property type="term" value="C:nucleus"/>
    <property type="evidence" value="ECO:0007669"/>
    <property type="project" value="TreeGrafter"/>
</dbReference>
<dbReference type="Gene3D" id="3.30.1360.40">
    <property type="match status" value="1"/>
</dbReference>
<keyword evidence="6 13" id="KW-0547">Nucleotide-binding</keyword>
<evidence type="ECO:0000256" key="7">
    <source>
        <dbReference type="ARBA" id="ARBA00022840"/>
    </source>
</evidence>
<evidence type="ECO:0000256" key="3">
    <source>
        <dbReference type="ARBA" id="ARBA00001946"/>
    </source>
</evidence>
<dbReference type="GO" id="GO:0005524">
    <property type="term" value="F:ATP binding"/>
    <property type="evidence" value="ECO:0007669"/>
    <property type="project" value="UniProtKB-UniRule"/>
</dbReference>
<dbReference type="InterPro" id="IPR031660">
    <property type="entry name" value="TOPRIM_C"/>
</dbReference>
<dbReference type="Pfam" id="PF16898">
    <property type="entry name" value="TOPRIM_C"/>
    <property type="match status" value="1"/>
</dbReference>
<evidence type="ECO:0000256" key="2">
    <source>
        <dbReference type="ARBA" id="ARBA00001913"/>
    </source>
</evidence>
<evidence type="ECO:0000256" key="9">
    <source>
        <dbReference type="ARBA" id="ARBA00023029"/>
    </source>
</evidence>
<dbReference type="InterPro" id="IPR001154">
    <property type="entry name" value="TopoII_euk"/>
</dbReference>
<dbReference type="PROSITE" id="PS52040">
    <property type="entry name" value="TOPO_IIA"/>
    <property type="match status" value="1"/>
</dbReference>
<evidence type="ECO:0000256" key="14">
    <source>
        <dbReference type="SAM" id="MobiDB-lite"/>
    </source>
</evidence>
<feature type="compositionally biased region" description="Basic residues" evidence="14">
    <location>
        <begin position="1115"/>
        <end position="1125"/>
    </location>
</feature>
<dbReference type="PROSITE" id="PS00177">
    <property type="entry name" value="TOPOISOMERASE_II"/>
    <property type="match status" value="1"/>
</dbReference>
<reference evidence="17" key="1">
    <citation type="submission" date="2023-03" db="EMBL/GenBank/DDBJ databases">
        <title>Chromosome-scale reference genome and RAD-based genetic map of yellow starthistle (Centaurea solstitialis) reveal putative structural variation and QTLs associated with invader traits.</title>
        <authorList>
            <person name="Reatini B."/>
            <person name="Cang F.A."/>
            <person name="Jiang Q."/>
            <person name="Mckibben M.T.W."/>
            <person name="Barker M.S."/>
            <person name="Rieseberg L.H."/>
            <person name="Dlugosch K.M."/>
        </authorList>
    </citation>
    <scope>NUCLEOTIDE SEQUENCE</scope>
    <source>
        <strain evidence="17">CAN-66</strain>
        <tissue evidence="17">Leaf</tissue>
    </source>
</reference>
<dbReference type="SMART" id="SM00434">
    <property type="entry name" value="TOP4c"/>
    <property type="match status" value="1"/>
</dbReference>
<dbReference type="InterPro" id="IPR036890">
    <property type="entry name" value="HATPase_C_sf"/>
</dbReference>
<dbReference type="InterPro" id="IPR050634">
    <property type="entry name" value="DNA_Topoisomerase_II"/>
</dbReference>
<gene>
    <name evidence="17" type="ORF">OSB04_012880</name>
</gene>
<evidence type="ECO:0000256" key="11">
    <source>
        <dbReference type="ARBA" id="ARBA00023235"/>
    </source>
</evidence>
<dbReference type="Gene3D" id="3.30.1490.30">
    <property type="match status" value="1"/>
</dbReference>
<evidence type="ECO:0000256" key="12">
    <source>
        <dbReference type="PROSITE-ProRule" id="PRU01384"/>
    </source>
</evidence>
<dbReference type="CDD" id="cd00187">
    <property type="entry name" value="TOP4c"/>
    <property type="match status" value="1"/>
</dbReference>
<dbReference type="InterPro" id="IPR013758">
    <property type="entry name" value="Topo_IIA_A/C_ab"/>
</dbReference>
<evidence type="ECO:0000256" key="6">
    <source>
        <dbReference type="ARBA" id="ARBA00022741"/>
    </source>
</evidence>
<dbReference type="InterPro" id="IPR034157">
    <property type="entry name" value="TOPRIM_TopoII"/>
</dbReference>
<sequence length="1260" mass="142617">MPPITSSETLKWTPVKVTIDVEKNLISVYNNGDGIPVEIHKEEQIYVPELIFGHLLTSSNYDDSIKKTTGGRNGYGAKLANIFSTEFTIETADGKRNRRYKQVFSNNMGNKSEPTITKCKSGENWTMVSFKPDLSKFGMDCLEDDVVALMKKRVVDLAGCLGKTVKVELDGKRVPPKTFEDYVKLYLPSSDDNLRIYEKFNDRWEVCVSMADGHFEQVSFVNNIATIKGGTHVDYITNQIAKHLVAVVQKQNKHATLKAHNVKNYLWVFVNSLIDNPAFDSQTKETLTIKQSSFGSTCELTPEFLKKVAKSDIVKRVISWVQFKQHNDLKKTDGTKRGKLNIPKLEEANYAATSNSENCTLILTEGDSAKALAMSGLSVVGQDYYGVFPLRGKLLNVREASPKQLQENAEIQNIKKILGLQHAKVYDSVKSLRYGHLMIMADQDHDGSHIKGLLINFLHTFWPSLLKVPDFVLEFITPIVKATNKRTKNVLSFYTMPEYEAWKENLGHRAREYKIKYYKGLGTSNGKEGAEYFADLDKHKKDFVWADDEDGDAIELAFSKKKIEARKTWLRALQAGTYFDSREKHIPYRDFINKELILFSMADLQRSIPSMVDGLKPGQRKILFCAFKKPIFQEVKVAQFSGYVSEHSAYHHGEQSLVTTIIGMAQNYVGSNNINLLYPSGQFGTRQMGGKDHASGRYIYTKLSPITRHLFQKSDELLLNYLNDDGQSIEPTWYMPIIPMVLVNGSEGIGTGWSTFIPNYNPRDIIANLKRLLNDEQMVPMDPWYKWFKGTILKTTSKEAAYTTTGIVEEKEDDPNTLVITELPIRRWTQEYKEFLEAASLSGKDKEPFIEEYNAHNDDTTVNFEVIMSADQMNKARQEGILKKFKLTTNLNTSNMHLFDANGVIKKYDTPEQILEEFFHLRLEYYEKRKTALLRELGKALLQLENKVRFILEVLAGTIILNNRVIEELYAELKDKGYTPLPKEAVLEASIAGAVDHVEGSEETDEEETSEVVVEEKVNKGVSKTIPGTEYDYLLSMDLRSLTLKKKNALCAERDAKKAMFDELTGTPSRTLWLRDLAALENQLEEQDKRDAKDEAERRKQQEKARAKGPGGGRNARKPARKAVAKKPTIVAASAESMETSGSSGMETGNAPAVAKPRGRAAAPKKPPAKSKAKLTLIDEDDDDEIPSLADRLGRHTLHSEQEDDVIVELEDQLARHNIESSPDQSEVVAPKKKEPAKRALLQRRRVRLPLLRFLMMKTK</sequence>
<evidence type="ECO:0000256" key="13">
    <source>
        <dbReference type="RuleBase" id="RU362094"/>
    </source>
</evidence>
<evidence type="ECO:0000259" key="15">
    <source>
        <dbReference type="PROSITE" id="PS50880"/>
    </source>
</evidence>
<dbReference type="GO" id="GO:0003677">
    <property type="term" value="F:DNA binding"/>
    <property type="evidence" value="ECO:0007669"/>
    <property type="project" value="UniProtKB-UniRule"/>
</dbReference>
<evidence type="ECO:0000256" key="4">
    <source>
        <dbReference type="ARBA" id="ARBA00011080"/>
    </source>
</evidence>
<feature type="domain" description="Topo IIA-type catalytic" evidence="16">
    <location>
        <begin position="608"/>
        <end position="1077"/>
    </location>
</feature>
<dbReference type="PROSITE" id="PS50880">
    <property type="entry name" value="TOPRIM"/>
    <property type="match status" value="1"/>
</dbReference>
<evidence type="ECO:0000256" key="10">
    <source>
        <dbReference type="ARBA" id="ARBA00023125"/>
    </source>
</evidence>
<keyword evidence="9 12" id="KW-0799">Topoisomerase</keyword>
<dbReference type="InterPro" id="IPR013506">
    <property type="entry name" value="Topo_IIA_bsu_dom2"/>
</dbReference>
<evidence type="ECO:0000313" key="18">
    <source>
        <dbReference type="Proteomes" id="UP001172457"/>
    </source>
</evidence>
<evidence type="ECO:0000259" key="16">
    <source>
        <dbReference type="PROSITE" id="PS52040"/>
    </source>
</evidence>
<proteinExistence type="inferred from homology"/>
<dbReference type="FunFam" id="3.30.1490.30:FF:000001">
    <property type="entry name" value="DNA topoisomerase 2"/>
    <property type="match status" value="1"/>
</dbReference>
<dbReference type="FunFam" id="3.30.1360.40:FF:000003">
    <property type="entry name" value="DNA topoisomerase 2"/>
    <property type="match status" value="1"/>
</dbReference>
<dbReference type="FunFam" id="3.30.230.10:FF:000008">
    <property type="entry name" value="DNA topoisomerase 2"/>
    <property type="match status" value="1"/>
</dbReference>
<dbReference type="Gene3D" id="3.30.565.10">
    <property type="entry name" value="Histidine kinase-like ATPase, C-terminal domain"/>
    <property type="match status" value="1"/>
</dbReference>
<dbReference type="GO" id="GO:0046872">
    <property type="term" value="F:metal ion binding"/>
    <property type="evidence" value="ECO:0007669"/>
    <property type="project" value="UniProtKB-KW"/>
</dbReference>
<keyword evidence="8" id="KW-0460">Magnesium</keyword>
<feature type="region of interest" description="Disordered" evidence="14">
    <location>
        <begin position="1218"/>
        <end position="1239"/>
    </location>
</feature>
<comment type="function">
    <text evidence="13">Control of topological states of DNA by transient breakage and subsequent rejoining of DNA strands. Topoisomerase II makes double-strand breaks.</text>
</comment>
<dbReference type="InterPro" id="IPR013759">
    <property type="entry name" value="Topo_IIA_B_C"/>
</dbReference>
<dbReference type="CDD" id="cd03481">
    <property type="entry name" value="TopoIIA_Trans_ScTopoIIA"/>
    <property type="match status" value="1"/>
</dbReference>
<comment type="caution">
    <text evidence="17">The sequence shown here is derived from an EMBL/GenBank/DDBJ whole genome shotgun (WGS) entry which is preliminary data.</text>
</comment>